<proteinExistence type="predicted"/>
<keyword evidence="3" id="KW-1185">Reference proteome</keyword>
<dbReference type="Proteomes" id="UP001590950">
    <property type="component" value="Unassembled WGS sequence"/>
</dbReference>
<name>A0ABR4AQY4_9LECA</name>
<feature type="compositionally biased region" description="Low complexity" evidence="1">
    <location>
        <begin position="71"/>
        <end position="125"/>
    </location>
</feature>
<feature type="region of interest" description="Disordered" evidence="1">
    <location>
        <begin position="280"/>
        <end position="376"/>
    </location>
</feature>
<evidence type="ECO:0000313" key="3">
    <source>
        <dbReference type="Proteomes" id="UP001590950"/>
    </source>
</evidence>
<feature type="compositionally biased region" description="Basic residues" evidence="1">
    <location>
        <begin position="126"/>
        <end position="137"/>
    </location>
</feature>
<sequence>MQVSNAPSRTMTMENGLVHNFEEIQDVSLRTNMNIKRVYAWQGTLLQPRPPAHQNISGSSDFHRNVPSQGDLTRSDSTSSSNTLMNSTYSTRNTTPTSLLPTDSPSTVYFRTSSPLTTCSSSSRSPTKRGRPKGSKNKPKDRVTKPPKLRGRPPGSKNKPKFPEMIAAQKDWGLDLTYSDINSTGAPNYTMNTHPPLSTIYPLANHHSATESNLPQVDMATIPIPISTCLSKPSPTTHLPVSVPLQTLAFRHEPLQTTYSLATKSLPIPTHHNEPIANHLLASNDPTTTTTTTNSPQQANPSPPPGGDAVHLTFLDTNIQSPPPSLHTPPQATQYRSRLPTTDHPHSTIPQSNQQSTKHANPQPTTTSPRLGTRLTIQPTTTAQLLSTTNPCDPSFHLQNDLPSIQAKWEPLIPDATPLRRMNVYQELDVEGCGYGAWEMVPEEEEGWWN</sequence>
<gene>
    <name evidence="2" type="ORF">N7G274_001275</name>
</gene>
<accession>A0ABR4AQY4</accession>
<comment type="caution">
    <text evidence="2">The sequence shown here is derived from an EMBL/GenBank/DDBJ whole genome shotgun (WGS) entry which is preliminary data.</text>
</comment>
<dbReference type="EMBL" id="JBEFKJ010000003">
    <property type="protein sequence ID" value="KAL2047256.1"/>
    <property type="molecule type" value="Genomic_DNA"/>
</dbReference>
<feature type="region of interest" description="Disordered" evidence="1">
    <location>
        <begin position="50"/>
        <end position="162"/>
    </location>
</feature>
<evidence type="ECO:0000256" key="1">
    <source>
        <dbReference type="SAM" id="MobiDB-lite"/>
    </source>
</evidence>
<feature type="compositionally biased region" description="Polar residues" evidence="1">
    <location>
        <begin position="328"/>
        <end position="340"/>
    </location>
</feature>
<feature type="compositionally biased region" description="Polar residues" evidence="1">
    <location>
        <begin position="54"/>
        <end position="70"/>
    </location>
</feature>
<feature type="compositionally biased region" description="Polar residues" evidence="1">
    <location>
        <begin position="348"/>
        <end position="376"/>
    </location>
</feature>
<protein>
    <submittedName>
        <fullName evidence="2">Uncharacterized protein</fullName>
    </submittedName>
</protein>
<reference evidence="2 3" key="1">
    <citation type="submission" date="2024-09" db="EMBL/GenBank/DDBJ databases">
        <title>Rethinking Asexuality: The Enigmatic Case of Functional Sexual Genes in Lepraria (Stereocaulaceae).</title>
        <authorList>
            <person name="Doellman M."/>
            <person name="Sun Y."/>
            <person name="Barcenas-Pena A."/>
            <person name="Lumbsch H.T."/>
            <person name="Grewe F."/>
        </authorList>
    </citation>
    <scope>NUCLEOTIDE SEQUENCE [LARGE SCALE GENOMIC DNA]</scope>
    <source>
        <strain evidence="2 3">Mercado 3170</strain>
    </source>
</reference>
<feature type="compositionally biased region" description="Low complexity" evidence="1">
    <location>
        <begin position="287"/>
        <end position="300"/>
    </location>
</feature>
<organism evidence="2 3">
    <name type="scientific">Stereocaulon virgatum</name>
    <dbReference type="NCBI Taxonomy" id="373712"/>
    <lineage>
        <taxon>Eukaryota</taxon>
        <taxon>Fungi</taxon>
        <taxon>Dikarya</taxon>
        <taxon>Ascomycota</taxon>
        <taxon>Pezizomycotina</taxon>
        <taxon>Lecanoromycetes</taxon>
        <taxon>OSLEUM clade</taxon>
        <taxon>Lecanoromycetidae</taxon>
        <taxon>Lecanorales</taxon>
        <taxon>Lecanorineae</taxon>
        <taxon>Stereocaulaceae</taxon>
        <taxon>Stereocaulon</taxon>
    </lineage>
</organism>
<evidence type="ECO:0000313" key="2">
    <source>
        <dbReference type="EMBL" id="KAL2047256.1"/>
    </source>
</evidence>